<protein>
    <submittedName>
        <fullName evidence="1">Uncharacterized protein</fullName>
    </submittedName>
</protein>
<dbReference type="RefSeq" id="WP_379661192.1">
    <property type="nucleotide sequence ID" value="NZ_JBHUDG010000003.1"/>
</dbReference>
<accession>A0ABW4IA31</accession>
<dbReference type="Proteomes" id="UP001597118">
    <property type="component" value="Unassembled WGS sequence"/>
</dbReference>
<proteinExistence type="predicted"/>
<dbReference type="EMBL" id="JBHUDG010000003">
    <property type="protein sequence ID" value="MFD1628807.1"/>
    <property type="molecule type" value="Genomic_DNA"/>
</dbReference>
<sequence>MNGINIITDEKGNTKALMLDLIYFKREGISADKVLESLAQLQQWIDETPVAQKKDNSWESAKAKLEQLKDQK</sequence>
<evidence type="ECO:0000313" key="1">
    <source>
        <dbReference type="EMBL" id="MFD1628807.1"/>
    </source>
</evidence>
<organism evidence="1 2">
    <name type="scientific">Pseudopedobacter beijingensis</name>
    <dbReference type="NCBI Taxonomy" id="1207056"/>
    <lineage>
        <taxon>Bacteria</taxon>
        <taxon>Pseudomonadati</taxon>
        <taxon>Bacteroidota</taxon>
        <taxon>Sphingobacteriia</taxon>
        <taxon>Sphingobacteriales</taxon>
        <taxon>Sphingobacteriaceae</taxon>
        <taxon>Pseudopedobacter</taxon>
    </lineage>
</organism>
<gene>
    <name evidence="1" type="ORF">ACFSAH_02905</name>
</gene>
<evidence type="ECO:0000313" key="2">
    <source>
        <dbReference type="Proteomes" id="UP001597118"/>
    </source>
</evidence>
<comment type="caution">
    <text evidence="1">The sequence shown here is derived from an EMBL/GenBank/DDBJ whole genome shotgun (WGS) entry which is preliminary data.</text>
</comment>
<keyword evidence="2" id="KW-1185">Reference proteome</keyword>
<reference evidence="2" key="1">
    <citation type="journal article" date="2019" name="Int. J. Syst. Evol. Microbiol.">
        <title>The Global Catalogue of Microorganisms (GCM) 10K type strain sequencing project: providing services to taxonomists for standard genome sequencing and annotation.</title>
        <authorList>
            <consortium name="The Broad Institute Genomics Platform"/>
            <consortium name="The Broad Institute Genome Sequencing Center for Infectious Disease"/>
            <person name="Wu L."/>
            <person name="Ma J."/>
        </authorList>
    </citation>
    <scope>NUCLEOTIDE SEQUENCE [LARGE SCALE GENOMIC DNA]</scope>
    <source>
        <strain evidence="2">CCUG 53762</strain>
    </source>
</reference>
<name>A0ABW4IA31_9SPHI</name>